<proteinExistence type="inferred from homology"/>
<dbReference type="AlphaFoldDB" id="A0A7X0FTM4"/>
<dbReference type="GO" id="GO:0010043">
    <property type="term" value="P:response to zinc ion"/>
    <property type="evidence" value="ECO:0007669"/>
    <property type="project" value="TreeGrafter"/>
</dbReference>
<dbReference type="PANTHER" id="PTHR30477:SF0">
    <property type="entry name" value="METAL TRANSPORT SYSTEM MEMBRANE PROTEIN TM_0125-RELATED"/>
    <property type="match status" value="1"/>
</dbReference>
<comment type="similarity">
    <text evidence="2 6">Belongs to the ABC-3 integral membrane protein family.</text>
</comment>
<dbReference type="RefSeq" id="WP_185023285.1">
    <property type="nucleotide sequence ID" value="NZ_JACHMQ010000001.1"/>
</dbReference>
<dbReference type="InterPro" id="IPR001626">
    <property type="entry name" value="ABC_TroCD"/>
</dbReference>
<dbReference type="EMBL" id="JACHMQ010000001">
    <property type="protein sequence ID" value="MBB6393474.1"/>
    <property type="molecule type" value="Genomic_DNA"/>
</dbReference>
<evidence type="ECO:0000256" key="7">
    <source>
        <dbReference type="SAM" id="MobiDB-lite"/>
    </source>
</evidence>
<feature type="transmembrane region" description="Helical" evidence="8">
    <location>
        <begin position="215"/>
        <end position="235"/>
    </location>
</feature>
<feature type="compositionally biased region" description="Basic and acidic residues" evidence="7">
    <location>
        <begin position="291"/>
        <end position="300"/>
    </location>
</feature>
<dbReference type="PANTHER" id="PTHR30477">
    <property type="entry name" value="ABC-TRANSPORTER METAL-BINDING PROTEIN"/>
    <property type="match status" value="1"/>
</dbReference>
<keyword evidence="10" id="KW-1185">Reference proteome</keyword>
<accession>A0A7X0FTM4</accession>
<protein>
    <submittedName>
        <fullName evidence="9">Zinc transport system permease protein</fullName>
    </submittedName>
</protein>
<evidence type="ECO:0000256" key="8">
    <source>
        <dbReference type="SAM" id="Phobius"/>
    </source>
</evidence>
<evidence type="ECO:0000256" key="6">
    <source>
        <dbReference type="RuleBase" id="RU003943"/>
    </source>
</evidence>
<keyword evidence="3 6" id="KW-0812">Transmembrane</keyword>
<keyword evidence="4 8" id="KW-1133">Transmembrane helix</keyword>
<organism evidence="9 10">
    <name type="scientific">Actinomadura coerulea</name>
    <dbReference type="NCBI Taxonomy" id="46159"/>
    <lineage>
        <taxon>Bacteria</taxon>
        <taxon>Bacillati</taxon>
        <taxon>Actinomycetota</taxon>
        <taxon>Actinomycetes</taxon>
        <taxon>Streptosporangiales</taxon>
        <taxon>Thermomonosporaceae</taxon>
        <taxon>Actinomadura</taxon>
    </lineage>
</organism>
<dbReference type="Gene3D" id="1.10.3470.10">
    <property type="entry name" value="ABC transporter involved in vitamin B12 uptake, BtuC"/>
    <property type="match status" value="1"/>
</dbReference>
<name>A0A7X0FTM4_9ACTN</name>
<evidence type="ECO:0000313" key="9">
    <source>
        <dbReference type="EMBL" id="MBB6393474.1"/>
    </source>
</evidence>
<dbReference type="InterPro" id="IPR037294">
    <property type="entry name" value="ABC_BtuC-like"/>
</dbReference>
<evidence type="ECO:0000256" key="4">
    <source>
        <dbReference type="ARBA" id="ARBA00022989"/>
    </source>
</evidence>
<dbReference type="CDD" id="cd06550">
    <property type="entry name" value="TM_ABC_iron-siderophores_like"/>
    <property type="match status" value="1"/>
</dbReference>
<dbReference type="Proteomes" id="UP000546324">
    <property type="component" value="Unassembled WGS sequence"/>
</dbReference>
<evidence type="ECO:0000256" key="2">
    <source>
        <dbReference type="ARBA" id="ARBA00008034"/>
    </source>
</evidence>
<feature type="transmembrane region" description="Helical" evidence="8">
    <location>
        <begin position="247"/>
        <end position="266"/>
    </location>
</feature>
<reference evidence="9 10" key="1">
    <citation type="submission" date="2020-08" db="EMBL/GenBank/DDBJ databases">
        <title>Sequencing the genomes of 1000 actinobacteria strains.</title>
        <authorList>
            <person name="Klenk H.-P."/>
        </authorList>
    </citation>
    <scope>NUCLEOTIDE SEQUENCE [LARGE SCALE GENOMIC DNA]</scope>
    <source>
        <strain evidence="9 10">DSM 43675</strain>
    </source>
</reference>
<dbReference type="GO" id="GO:0043190">
    <property type="term" value="C:ATP-binding cassette (ABC) transporter complex"/>
    <property type="evidence" value="ECO:0007669"/>
    <property type="project" value="InterPro"/>
</dbReference>
<evidence type="ECO:0000256" key="1">
    <source>
        <dbReference type="ARBA" id="ARBA00004141"/>
    </source>
</evidence>
<feature type="transmembrane region" description="Helical" evidence="8">
    <location>
        <begin position="162"/>
        <end position="185"/>
    </location>
</feature>
<evidence type="ECO:0000313" key="10">
    <source>
        <dbReference type="Proteomes" id="UP000546324"/>
    </source>
</evidence>
<feature type="transmembrane region" description="Helical" evidence="8">
    <location>
        <begin position="12"/>
        <end position="31"/>
    </location>
</feature>
<dbReference type="SUPFAM" id="SSF81345">
    <property type="entry name" value="ABC transporter involved in vitamin B12 uptake, BtuC"/>
    <property type="match status" value="1"/>
</dbReference>
<keyword evidence="6" id="KW-0813">Transport</keyword>
<keyword evidence="5 8" id="KW-0472">Membrane</keyword>
<comment type="subcellular location">
    <subcellularLocation>
        <location evidence="6">Cell membrane</location>
        <topology evidence="6">Multi-pass membrane protein</topology>
    </subcellularLocation>
    <subcellularLocation>
        <location evidence="1">Membrane</location>
        <topology evidence="1">Multi-pass membrane protein</topology>
    </subcellularLocation>
</comment>
<feature type="region of interest" description="Disordered" evidence="7">
    <location>
        <begin position="277"/>
        <end position="300"/>
    </location>
</feature>
<feature type="transmembrane region" description="Helical" evidence="8">
    <location>
        <begin position="191"/>
        <end position="208"/>
    </location>
</feature>
<feature type="transmembrane region" description="Helical" evidence="8">
    <location>
        <begin position="132"/>
        <end position="150"/>
    </location>
</feature>
<sequence>MSEMLQYDFMRVALAMAVLIGLTAPAVGTFVVQRRLSLLGDGIGHIALTGIGLGLLTSTSPVLGALVVSVLGAVAIEVLRARSRSGADAVLALLFYGGLAGGVILTSVDGGGSAGLQSYLFGSISSVTVSDLYVVAGLAAVVLAIVAVFGRELFLLCQDEELARAAGLPVRFLSVLIAATAAVTVVISMRAIGLLLVSALMVVPVAAAQQLTRGFWSTMLAATGIGVLSAVAGLAGSFQYDLPPGPSIVLLALAVFVAAVAGGSVVRRRRSRAAADAVTAGGDGPGAPPRVDAEAEVLRG</sequence>
<comment type="caution">
    <text evidence="9">The sequence shown here is derived from an EMBL/GenBank/DDBJ whole genome shotgun (WGS) entry which is preliminary data.</text>
</comment>
<dbReference type="Pfam" id="PF00950">
    <property type="entry name" value="ABC-3"/>
    <property type="match status" value="1"/>
</dbReference>
<feature type="transmembrane region" description="Helical" evidence="8">
    <location>
        <begin position="91"/>
        <end position="112"/>
    </location>
</feature>
<evidence type="ECO:0000256" key="3">
    <source>
        <dbReference type="ARBA" id="ARBA00022692"/>
    </source>
</evidence>
<evidence type="ECO:0000256" key="5">
    <source>
        <dbReference type="ARBA" id="ARBA00023136"/>
    </source>
</evidence>
<gene>
    <name evidence="9" type="ORF">BKA00_000388</name>
</gene>
<dbReference type="GO" id="GO:0055085">
    <property type="term" value="P:transmembrane transport"/>
    <property type="evidence" value="ECO:0007669"/>
    <property type="project" value="InterPro"/>
</dbReference>